<dbReference type="EMBL" id="CP011388">
    <property type="protein sequence ID" value="ANE45752.1"/>
    <property type="molecule type" value="Genomic_DNA"/>
</dbReference>
<dbReference type="STRING" id="1178515.SY83_04940"/>
<name>A0A172TFL8_9BACL</name>
<proteinExistence type="predicted"/>
<dbReference type="OrthoDB" id="9134286at2"/>
<sequence>MKTTRRAELQQQYKEMKTEAGVYGIRHRASGRLFVASTRNLRSLNGVKLQLSLGVHMNKALQADIKAHGEEAFDIEVLETLEKKPDPFWDEKDALKKLEEKWVTELQPYGERGYHEMKA</sequence>
<gene>
    <name evidence="1" type="ORF">SY83_04940</name>
</gene>
<dbReference type="PATRIC" id="fig|1178515.4.peg.1001"/>
<organism evidence="1 2">
    <name type="scientific">Paenibacillus swuensis</name>
    <dbReference type="NCBI Taxonomy" id="1178515"/>
    <lineage>
        <taxon>Bacteria</taxon>
        <taxon>Bacillati</taxon>
        <taxon>Bacillota</taxon>
        <taxon>Bacilli</taxon>
        <taxon>Bacillales</taxon>
        <taxon>Paenibacillaceae</taxon>
        <taxon>Paenibacillus</taxon>
    </lineage>
</organism>
<dbReference type="KEGG" id="pswu:SY83_04940"/>
<evidence type="ECO:0000313" key="1">
    <source>
        <dbReference type="EMBL" id="ANE45752.1"/>
    </source>
</evidence>
<dbReference type="AlphaFoldDB" id="A0A172TFL8"/>
<accession>A0A172TFL8</accession>
<dbReference type="RefSeq" id="WP_068604801.1">
    <property type="nucleotide sequence ID" value="NZ_CP011388.1"/>
</dbReference>
<dbReference type="Gene3D" id="3.40.1440.10">
    <property type="entry name" value="GIY-YIG endonuclease"/>
    <property type="match status" value="1"/>
</dbReference>
<keyword evidence="2" id="KW-1185">Reference proteome</keyword>
<evidence type="ECO:0000313" key="2">
    <source>
        <dbReference type="Proteomes" id="UP000076927"/>
    </source>
</evidence>
<dbReference type="Proteomes" id="UP000076927">
    <property type="component" value="Chromosome"/>
</dbReference>
<reference evidence="1 2" key="1">
    <citation type="submission" date="2015-01" db="EMBL/GenBank/DDBJ databases">
        <title>Paenibacillus swuensis/DY6/whole genome sequencing.</title>
        <authorList>
            <person name="Kim M.K."/>
            <person name="Srinivasan S."/>
            <person name="Lee J.-J."/>
        </authorList>
    </citation>
    <scope>NUCLEOTIDE SEQUENCE [LARGE SCALE GENOMIC DNA]</scope>
    <source>
        <strain evidence="1 2">DY6</strain>
    </source>
</reference>
<dbReference type="CDD" id="cd10451">
    <property type="entry name" value="GIY-YIG_LuxR_like"/>
    <property type="match status" value="1"/>
</dbReference>
<protein>
    <submittedName>
        <fullName evidence="1">LuxR family transcriptional regulator</fullName>
    </submittedName>
</protein>
<dbReference type="InterPro" id="IPR035901">
    <property type="entry name" value="GIY-YIG_endonuc_sf"/>
</dbReference>